<dbReference type="KEGG" id="pum:HGP31_17270"/>
<dbReference type="PROSITE" id="PS51257">
    <property type="entry name" value="PROKAR_LIPOPROTEIN"/>
    <property type="match status" value="1"/>
</dbReference>
<proteinExistence type="predicted"/>
<protein>
    <submittedName>
        <fullName evidence="1">DUF3304 domain-containing protein</fullName>
    </submittedName>
</protein>
<gene>
    <name evidence="1" type="ORF">HGP31_17270</name>
</gene>
<dbReference type="EMBL" id="CP051487">
    <property type="protein sequence ID" value="QJC79980.1"/>
    <property type="molecule type" value="Genomic_DNA"/>
</dbReference>
<organism evidence="1 2">
    <name type="scientific">Pseudomonas umsongensis</name>
    <dbReference type="NCBI Taxonomy" id="198618"/>
    <lineage>
        <taxon>Bacteria</taxon>
        <taxon>Pseudomonadati</taxon>
        <taxon>Pseudomonadota</taxon>
        <taxon>Gammaproteobacteria</taxon>
        <taxon>Pseudomonadales</taxon>
        <taxon>Pseudomonadaceae</taxon>
        <taxon>Pseudomonas</taxon>
    </lineage>
</organism>
<sequence>MEMTMKTMWAIWLLGLFGLALVGCSTADNEMAGGNIQAVNHTLNNINWLSVNGYRADGGGGRSCCIIMPTKWRPGLKAHIEWEVDTDPYAYSKWPPLGTDGYRVAQAKHKANYQRYSTVVEIPEWPGTESCDLKVHFFTCNQVKVTTSCWAPSSPNYPIKVPTGMKEPSVCPK</sequence>
<evidence type="ECO:0000313" key="1">
    <source>
        <dbReference type="EMBL" id="QJC79980.1"/>
    </source>
</evidence>
<name>A0AAE7DFM5_9PSED</name>
<accession>A0AAE7DFM5</accession>
<reference evidence="1 2" key="1">
    <citation type="submission" date="2020-04" db="EMBL/GenBank/DDBJ databases">
        <authorList>
            <person name="Yao Y."/>
            <person name="He Z."/>
        </authorList>
    </citation>
    <scope>NUCLEOTIDE SEQUENCE [LARGE SCALE GENOMIC DNA]</scope>
    <source>
        <strain evidence="1 2">CY-1</strain>
    </source>
</reference>
<dbReference type="Proteomes" id="UP000501367">
    <property type="component" value="Chromosome"/>
</dbReference>
<evidence type="ECO:0000313" key="2">
    <source>
        <dbReference type="Proteomes" id="UP000501367"/>
    </source>
</evidence>
<dbReference type="InterPro" id="IPR021733">
    <property type="entry name" value="DUF3304"/>
</dbReference>
<dbReference type="Pfam" id="PF11745">
    <property type="entry name" value="DUF3304"/>
    <property type="match status" value="1"/>
</dbReference>
<dbReference type="AlphaFoldDB" id="A0AAE7DFM5"/>